<evidence type="ECO:0000313" key="1">
    <source>
        <dbReference type="EMBL" id="VTS12651.1"/>
    </source>
</evidence>
<gene>
    <name evidence="1" type="ORF">NCTC5386_00471</name>
</gene>
<name>A0A4U9XK46_9STRE</name>
<reference evidence="1 2" key="1">
    <citation type="submission" date="2019-05" db="EMBL/GenBank/DDBJ databases">
        <authorList>
            <consortium name="Pathogen Informatics"/>
        </authorList>
    </citation>
    <scope>NUCLEOTIDE SEQUENCE [LARGE SCALE GENOMIC DNA]</scope>
    <source>
        <strain evidence="1 2">NCTC5386</strain>
    </source>
</reference>
<dbReference type="GO" id="GO:0016740">
    <property type="term" value="F:transferase activity"/>
    <property type="evidence" value="ECO:0007669"/>
    <property type="project" value="UniProtKB-KW"/>
</dbReference>
<proteinExistence type="predicted"/>
<sequence length="50" mass="5855">MLNIFENYDQAAQDLHYSLVMSSYKHSTVILNETGFFTRFSNHSLCLFYG</sequence>
<keyword evidence="1" id="KW-0808">Transferase</keyword>
<dbReference type="AlphaFoldDB" id="A0A4U9XK46"/>
<dbReference type="Proteomes" id="UP000394068">
    <property type="component" value="Unassembled WGS sequence"/>
</dbReference>
<evidence type="ECO:0000313" key="2">
    <source>
        <dbReference type="Proteomes" id="UP000394068"/>
    </source>
</evidence>
<protein>
    <submittedName>
        <fullName evidence="1">Accessory Sec system glycosyltransferase GtfB</fullName>
    </submittedName>
</protein>
<organism evidence="1 2">
    <name type="scientific">Streptococcus pseudoporcinus</name>
    <dbReference type="NCBI Taxonomy" id="361101"/>
    <lineage>
        <taxon>Bacteria</taxon>
        <taxon>Bacillati</taxon>
        <taxon>Bacillota</taxon>
        <taxon>Bacilli</taxon>
        <taxon>Lactobacillales</taxon>
        <taxon>Streptococcaceae</taxon>
        <taxon>Streptococcus</taxon>
    </lineage>
</organism>
<dbReference type="EMBL" id="CABEHT010000001">
    <property type="protein sequence ID" value="VTS12651.1"/>
    <property type="molecule type" value="Genomic_DNA"/>
</dbReference>
<accession>A0A4U9XK46</accession>